<keyword evidence="3" id="KW-1185">Reference proteome</keyword>
<dbReference type="EMBL" id="RJVU01051519">
    <property type="protein sequence ID" value="ROL41665.1"/>
    <property type="molecule type" value="Genomic_DNA"/>
</dbReference>
<organism evidence="2 3">
    <name type="scientific">Anabarilius grahami</name>
    <name type="common">Kanglang fish</name>
    <name type="synonym">Barilius grahami</name>
    <dbReference type="NCBI Taxonomy" id="495550"/>
    <lineage>
        <taxon>Eukaryota</taxon>
        <taxon>Metazoa</taxon>
        <taxon>Chordata</taxon>
        <taxon>Craniata</taxon>
        <taxon>Vertebrata</taxon>
        <taxon>Euteleostomi</taxon>
        <taxon>Actinopterygii</taxon>
        <taxon>Neopterygii</taxon>
        <taxon>Teleostei</taxon>
        <taxon>Ostariophysi</taxon>
        <taxon>Cypriniformes</taxon>
        <taxon>Xenocyprididae</taxon>
        <taxon>Xenocypridinae</taxon>
        <taxon>Xenocypridinae incertae sedis</taxon>
        <taxon>Anabarilius</taxon>
    </lineage>
</organism>
<reference evidence="2 3" key="1">
    <citation type="submission" date="2018-10" db="EMBL/GenBank/DDBJ databases">
        <title>Genome assembly for a Yunnan-Guizhou Plateau 3E fish, Anabarilius grahami (Regan), and its evolutionary and genetic applications.</title>
        <authorList>
            <person name="Jiang W."/>
        </authorList>
    </citation>
    <scope>NUCLEOTIDE SEQUENCE [LARGE SCALE GENOMIC DNA]</scope>
    <source>
        <strain evidence="2">AG-KIZ</strain>
        <tissue evidence="2">Muscle</tissue>
    </source>
</reference>
<sequence length="239" mass="25671">MGDGDGEEQTLLDGTSRSRRDLLGGNQGKSCSSASQSISHLSSSRSTYIPTGTDVMAGSNTWSDGTSDVSSGTDETAGCGSVLGIGSGTVSMAGISWICLGLRWVLVPYLWWVWALAKGLRGGSATEVVSGMYLRKRTRIGVHLRAVMDPQRRWIADPPWLRAASAPHPRLKTYLRGGSVWDLQIDTTVTVKARARPRIRHGSAQDPLIDSRIYGAARRRSGSSGRRQNECDSHAGLAT</sequence>
<evidence type="ECO:0000313" key="3">
    <source>
        <dbReference type="Proteomes" id="UP000281406"/>
    </source>
</evidence>
<feature type="region of interest" description="Disordered" evidence="1">
    <location>
        <begin position="217"/>
        <end position="239"/>
    </location>
</feature>
<accession>A0A3N0Y642</accession>
<feature type="compositionally biased region" description="Acidic residues" evidence="1">
    <location>
        <begin position="1"/>
        <end position="10"/>
    </location>
</feature>
<gene>
    <name evidence="2" type="ORF">DPX16_9256</name>
</gene>
<protein>
    <submittedName>
        <fullName evidence="2">Uncharacterized protein</fullName>
    </submittedName>
</protein>
<evidence type="ECO:0000256" key="1">
    <source>
        <dbReference type="SAM" id="MobiDB-lite"/>
    </source>
</evidence>
<feature type="region of interest" description="Disordered" evidence="1">
    <location>
        <begin position="1"/>
        <end position="38"/>
    </location>
</feature>
<comment type="caution">
    <text evidence="2">The sequence shown here is derived from an EMBL/GenBank/DDBJ whole genome shotgun (WGS) entry which is preliminary data.</text>
</comment>
<name>A0A3N0Y642_ANAGA</name>
<proteinExistence type="predicted"/>
<dbReference type="Proteomes" id="UP000281406">
    <property type="component" value="Unassembled WGS sequence"/>
</dbReference>
<evidence type="ECO:0000313" key="2">
    <source>
        <dbReference type="EMBL" id="ROL41665.1"/>
    </source>
</evidence>
<dbReference type="AlphaFoldDB" id="A0A3N0Y642"/>